<evidence type="ECO:0000256" key="11">
    <source>
        <dbReference type="SAM" id="Phobius"/>
    </source>
</evidence>
<dbReference type="InterPro" id="IPR001611">
    <property type="entry name" value="Leu-rich_rpt"/>
</dbReference>
<evidence type="ECO:0000256" key="1">
    <source>
        <dbReference type="ARBA" id="ARBA00004251"/>
    </source>
</evidence>
<dbReference type="PANTHER" id="PTHR27004:SF208">
    <property type="entry name" value="LRR RECEPTOR-LIKE SERINE_THREONINE-PROTEIN KINASE GSO2"/>
    <property type="match status" value="1"/>
</dbReference>
<evidence type="ECO:0000313" key="13">
    <source>
        <dbReference type="Proteomes" id="UP000701853"/>
    </source>
</evidence>
<dbReference type="Pfam" id="PF13855">
    <property type="entry name" value="LRR_8"/>
    <property type="match status" value="1"/>
</dbReference>
<evidence type="ECO:0000256" key="7">
    <source>
        <dbReference type="ARBA" id="ARBA00022989"/>
    </source>
</evidence>
<evidence type="ECO:0000256" key="4">
    <source>
        <dbReference type="ARBA" id="ARBA00022614"/>
    </source>
</evidence>
<keyword evidence="5 11" id="KW-0812">Transmembrane</keyword>
<evidence type="ECO:0000256" key="9">
    <source>
        <dbReference type="ARBA" id="ARBA00023170"/>
    </source>
</evidence>
<dbReference type="Pfam" id="PF00560">
    <property type="entry name" value="LRR_1"/>
    <property type="match status" value="4"/>
</dbReference>
<dbReference type="EMBL" id="JAHUZN010000008">
    <property type="protein sequence ID" value="KAG8484967.1"/>
    <property type="molecule type" value="Genomic_DNA"/>
</dbReference>
<protein>
    <submittedName>
        <fullName evidence="12">Uncharacterized protein</fullName>
    </submittedName>
</protein>
<keyword evidence="7 11" id="KW-1133">Transmembrane helix</keyword>
<dbReference type="Gene3D" id="3.80.10.10">
    <property type="entry name" value="Ribonuclease Inhibitor"/>
    <property type="match status" value="1"/>
</dbReference>
<dbReference type="PANTHER" id="PTHR27004">
    <property type="entry name" value="RECEPTOR-LIKE PROTEIN 12 ISOFORM X1"/>
    <property type="match status" value="1"/>
</dbReference>
<dbReference type="SUPFAM" id="SSF52058">
    <property type="entry name" value="L domain-like"/>
    <property type="match status" value="1"/>
</dbReference>
<gene>
    <name evidence="12" type="ORF">CXB51_021834</name>
</gene>
<comment type="subcellular location">
    <subcellularLocation>
        <location evidence="1">Cell membrane</location>
        <topology evidence="1">Single-pass type I membrane protein</topology>
    </subcellularLocation>
</comment>
<keyword evidence="10" id="KW-0325">Glycoprotein</keyword>
<dbReference type="Proteomes" id="UP000701853">
    <property type="component" value="Chromosome 8"/>
</dbReference>
<dbReference type="PRINTS" id="PR00019">
    <property type="entry name" value="LEURICHRPT"/>
</dbReference>
<evidence type="ECO:0000256" key="5">
    <source>
        <dbReference type="ARBA" id="ARBA00022692"/>
    </source>
</evidence>
<reference evidence="12 13" key="1">
    <citation type="journal article" date="2021" name="bioRxiv">
        <title>The Gossypium anomalum genome as a resource for cotton improvement and evolutionary analysis of hybrid incompatibility.</title>
        <authorList>
            <person name="Grover C.E."/>
            <person name="Yuan D."/>
            <person name="Arick M.A."/>
            <person name="Miller E.R."/>
            <person name="Hu G."/>
            <person name="Peterson D.G."/>
            <person name="Wendel J.F."/>
            <person name="Udall J.A."/>
        </authorList>
    </citation>
    <scope>NUCLEOTIDE SEQUENCE [LARGE SCALE GENOMIC DNA]</scope>
    <source>
        <strain evidence="12">JFW-Udall</strain>
        <tissue evidence="12">Leaf</tissue>
    </source>
</reference>
<name>A0A8J5YM76_9ROSI</name>
<evidence type="ECO:0000313" key="12">
    <source>
        <dbReference type="EMBL" id="KAG8484967.1"/>
    </source>
</evidence>
<organism evidence="12 13">
    <name type="scientific">Gossypium anomalum</name>
    <dbReference type="NCBI Taxonomy" id="47600"/>
    <lineage>
        <taxon>Eukaryota</taxon>
        <taxon>Viridiplantae</taxon>
        <taxon>Streptophyta</taxon>
        <taxon>Embryophyta</taxon>
        <taxon>Tracheophyta</taxon>
        <taxon>Spermatophyta</taxon>
        <taxon>Magnoliopsida</taxon>
        <taxon>eudicotyledons</taxon>
        <taxon>Gunneridae</taxon>
        <taxon>Pentapetalae</taxon>
        <taxon>rosids</taxon>
        <taxon>malvids</taxon>
        <taxon>Malvales</taxon>
        <taxon>Malvaceae</taxon>
        <taxon>Malvoideae</taxon>
        <taxon>Gossypium</taxon>
    </lineage>
</organism>
<keyword evidence="4" id="KW-0433">Leucine-rich repeat</keyword>
<comment type="similarity">
    <text evidence="2">Belongs to the RLP family.</text>
</comment>
<keyword evidence="6" id="KW-0677">Repeat</keyword>
<evidence type="ECO:0000256" key="8">
    <source>
        <dbReference type="ARBA" id="ARBA00023136"/>
    </source>
</evidence>
<dbReference type="GO" id="GO:0005886">
    <property type="term" value="C:plasma membrane"/>
    <property type="evidence" value="ECO:0007669"/>
    <property type="project" value="UniProtKB-SubCell"/>
</dbReference>
<keyword evidence="9" id="KW-0675">Receptor</keyword>
<feature type="transmembrane region" description="Helical" evidence="11">
    <location>
        <begin position="350"/>
        <end position="371"/>
    </location>
</feature>
<dbReference type="OrthoDB" id="994520at2759"/>
<keyword evidence="8 11" id="KW-0472">Membrane</keyword>
<feature type="transmembrane region" description="Helical" evidence="11">
    <location>
        <begin position="377"/>
        <end position="401"/>
    </location>
</feature>
<dbReference type="AlphaFoldDB" id="A0A8J5YM76"/>
<proteinExistence type="inferred from homology"/>
<evidence type="ECO:0000256" key="6">
    <source>
        <dbReference type="ARBA" id="ARBA00022737"/>
    </source>
</evidence>
<evidence type="ECO:0000256" key="3">
    <source>
        <dbReference type="ARBA" id="ARBA00022475"/>
    </source>
</evidence>
<comment type="caution">
    <text evidence="12">The sequence shown here is derived from an EMBL/GenBank/DDBJ whole genome shotgun (WGS) entry which is preliminary data.</text>
</comment>
<keyword evidence="13" id="KW-1185">Reference proteome</keyword>
<dbReference type="InterPro" id="IPR032675">
    <property type="entry name" value="LRR_dom_sf"/>
</dbReference>
<sequence>MGYLPNTNWSSDLELLDLSHCGLRGPIPASFRNLTQIISVDLHGNSLEGQIPNELSVVIILKNKLTRNIPSSICNLSSLGVLDLSENSLSGTILDFLGNFSYLKLLDLQSNNFIGKIPNSFMNYSELSHLLLNDNQLEGLVPPSLANCTLLELLNLGNDKLTNRFPRWLASLPSLQVLILIFSRFCGSLPHSIASSSFSTLRIINFSRNKVTGILSTKLLRNLEAMKDKPKDWLYSHFCGIIEIPVNVTMKRLETKLIKTVGIFASMDLSNNEFCGKNPKAIGKLIFLQMLNFSHNNFSDPIPTSFRNLVALESLDLSSNKLSGRIPSQVTKLTFFEVLNFSNNNLIGKFLMGINTIRLIMIPIVVTWYCAGFEIPLFWQVVMMGYGSGVVLGLSLGYIVFTTGKPWWFVKKVERDWQYNFTSLEHDLKHLHTGVAHGRGLVEPKSSSIRKKAILRV</sequence>
<evidence type="ECO:0000256" key="10">
    <source>
        <dbReference type="ARBA" id="ARBA00023180"/>
    </source>
</evidence>
<dbReference type="FunFam" id="3.80.10.10:FF:000383">
    <property type="entry name" value="Leucine-rich repeat receptor protein kinase EMS1"/>
    <property type="match status" value="2"/>
</dbReference>
<evidence type="ECO:0000256" key="2">
    <source>
        <dbReference type="ARBA" id="ARBA00009592"/>
    </source>
</evidence>
<keyword evidence="3" id="KW-1003">Cell membrane</keyword>
<accession>A0A8J5YM76</accession>